<protein>
    <recommendedName>
        <fullName evidence="4">Adhesin domain-containing protein</fullName>
    </recommendedName>
</protein>
<evidence type="ECO:0000256" key="1">
    <source>
        <dbReference type="SAM" id="SignalP"/>
    </source>
</evidence>
<proteinExistence type="predicted"/>
<dbReference type="AlphaFoldDB" id="A0A2S1SJ26"/>
<evidence type="ECO:0000313" key="3">
    <source>
        <dbReference type="Proteomes" id="UP000244937"/>
    </source>
</evidence>
<organism evidence="2 3">
    <name type="scientific">Flavobacterium pallidum</name>
    <dbReference type="NCBI Taxonomy" id="2172098"/>
    <lineage>
        <taxon>Bacteria</taxon>
        <taxon>Pseudomonadati</taxon>
        <taxon>Bacteroidota</taxon>
        <taxon>Flavobacteriia</taxon>
        <taxon>Flavobacteriales</taxon>
        <taxon>Flavobacteriaceae</taxon>
        <taxon>Flavobacterium</taxon>
    </lineage>
</organism>
<evidence type="ECO:0008006" key="4">
    <source>
        <dbReference type="Google" id="ProtNLM"/>
    </source>
</evidence>
<dbReference type="OrthoDB" id="1117657at2"/>
<dbReference type="RefSeq" id="WP_108904174.1">
    <property type="nucleotide sequence ID" value="NZ_CP029187.1"/>
</dbReference>
<reference evidence="2 3" key="1">
    <citation type="submission" date="2018-05" db="EMBL/GenBank/DDBJ databases">
        <title>Genome sequencing of Flavobacterium sp. HYN0049.</title>
        <authorList>
            <person name="Yi H."/>
            <person name="Baek C."/>
        </authorList>
    </citation>
    <scope>NUCLEOTIDE SEQUENCE [LARGE SCALE GENOMIC DNA]</scope>
    <source>
        <strain evidence="2 3">HYN0049</strain>
    </source>
</reference>
<sequence length="347" mass="38573">MRIKFKSIVIALLFLSGFAAKATDGLVKKEKKISKAYNVNADAIADIKNKYGNIYVATWDENKIQIDVVITVEGRDEKKVDKRLSSIDVAFEALKAKISAKTIFGGEAENKTNMEVNYTVRIPRKGSIDLNNKYGNIIVDRISGYANIDCQYGNLTIGDLQGDINSIRLKYCDKTTIGSAKSITLDSQYSNVNLKKADNIIYSGDYSNFSAQETGKVIYKGDYGELFLGEVDDITIRGDYLTMKIVMLNKNLASNTSYSNLNLGIAAKANNVAINGDYSNFEIRYDADYSFDFDIALRYTDLKSSGLTFQSKKESGTSSNYKGFYKSAGKNKLNIALEYGDLKLIRI</sequence>
<feature type="signal peptide" evidence="1">
    <location>
        <begin position="1"/>
        <end position="22"/>
    </location>
</feature>
<keyword evidence="3" id="KW-1185">Reference proteome</keyword>
<name>A0A2S1SJ26_9FLAO</name>
<accession>A0A2S1SJ26</accession>
<dbReference type="EMBL" id="CP029187">
    <property type="protein sequence ID" value="AWI26396.1"/>
    <property type="molecule type" value="Genomic_DNA"/>
</dbReference>
<dbReference type="Proteomes" id="UP000244937">
    <property type="component" value="Chromosome"/>
</dbReference>
<feature type="chain" id="PRO_5015771696" description="Adhesin domain-containing protein" evidence="1">
    <location>
        <begin position="23"/>
        <end position="347"/>
    </location>
</feature>
<evidence type="ECO:0000313" key="2">
    <source>
        <dbReference type="EMBL" id="AWI26396.1"/>
    </source>
</evidence>
<gene>
    <name evidence="2" type="ORF">HYN49_11055</name>
</gene>
<dbReference type="KEGG" id="fpal:HYN49_11055"/>
<keyword evidence="1" id="KW-0732">Signal</keyword>